<dbReference type="Gene3D" id="3.30.40.10">
    <property type="entry name" value="Zinc/RING finger domain, C3HC4 (zinc finger)"/>
    <property type="match status" value="1"/>
</dbReference>
<feature type="compositionally biased region" description="Polar residues" evidence="11">
    <location>
        <begin position="383"/>
        <end position="396"/>
    </location>
</feature>
<feature type="binding site" evidence="8">
    <location>
        <position position="509"/>
    </location>
    <ligand>
        <name>Zn(2+)</name>
        <dbReference type="ChEBI" id="CHEBI:29105"/>
        <label>2</label>
    </ligand>
</feature>
<dbReference type="Proteomes" id="UP000559256">
    <property type="component" value="Unassembled WGS sequence"/>
</dbReference>
<evidence type="ECO:0000256" key="10">
    <source>
        <dbReference type="RuleBase" id="RU361213"/>
    </source>
</evidence>
<dbReference type="PANTHER" id="PTHR10333">
    <property type="entry name" value="INHIBITOR OF GROWTH PROTEIN"/>
    <property type="match status" value="1"/>
</dbReference>
<keyword evidence="10" id="KW-0156">Chromatin regulator</keyword>
<feature type="compositionally biased region" description="Basic residues" evidence="11">
    <location>
        <begin position="429"/>
        <end position="439"/>
    </location>
</feature>
<comment type="domain">
    <text evidence="10">The PHD-type zinc finger mediates the binding to H3K4me3.</text>
</comment>
<comment type="subunit">
    <text evidence="10">Component of an histone acetyltransferase complex. Interacts with H3K4me3 and to a lesser extent with H3K4me2.</text>
</comment>
<dbReference type="GO" id="GO:0006325">
    <property type="term" value="P:chromatin organization"/>
    <property type="evidence" value="ECO:0007669"/>
    <property type="project" value="UniProtKB-KW"/>
</dbReference>
<comment type="function">
    <text evidence="10">Component of an histone acetyltransferase complex.</text>
</comment>
<feature type="region of interest" description="Disordered" evidence="11">
    <location>
        <begin position="379"/>
        <end position="490"/>
    </location>
</feature>
<dbReference type="InterPro" id="IPR019787">
    <property type="entry name" value="Znf_PHD-finger"/>
</dbReference>
<dbReference type="CDD" id="cd16858">
    <property type="entry name" value="ING_ING3_Yng2p"/>
    <property type="match status" value="1"/>
</dbReference>
<evidence type="ECO:0000259" key="12">
    <source>
        <dbReference type="PROSITE" id="PS50016"/>
    </source>
</evidence>
<name>A0A8H5LPA8_9AGAR</name>
<keyword evidence="6 10" id="KW-0539">Nucleus</keyword>
<feature type="compositionally biased region" description="Low complexity" evidence="11">
    <location>
        <begin position="557"/>
        <end position="573"/>
    </location>
</feature>
<feature type="region of interest" description="Disordered" evidence="11">
    <location>
        <begin position="557"/>
        <end position="581"/>
    </location>
</feature>
<sequence>MSAAALAQNMEDAANLATEFIYSLDNVPAEVKHYLEEIRHKDSRAQELQQQIEIDSARWVKYSLKSSGFTLSSSRSLSPSPSSSPAPSISLSNSSSADKQTPYAQIPNKITQSYAEIEQLAHEKIALAQKITDMLTRTCAKLDVELHKVRVLSGEIGEGTAPAMGATTPGLSSSTSGIGLGIASTGIGGGFGTNAVGLGAGGETSTGSVRGWPPNTEIGLDNPVTPLPARRQSALNAAAAMSASLGGGTSASAPPNKKLTIFKPLPPAFFPTSNFLLSFYHSHSTPNTTVTTSSIFKFLLFFFGAIITPAHLQPSFSLSFSLDRLHLTSFLPYFLLRLLSAFLRPLPQLLQSTTPLTFFSFPLAERRLASTVSSPSIKLPATATHSRSGSPASTIKSAPAHTRSRLSRQVHPPPSTPTTTGGSGVRAGRATHGHGHGHNKLLDLHDEDAEGDDDDGDADADADLDADADADLDGGEGELDGEAEDEEDGDDETLYCICQRKSFGDMIACDNDTECPYEWFHLTCVGLSKPLPDKWYCQICEPKVRSTGGVAAVPLAASASAQTQAQASANKSSSSRKGRKK</sequence>
<dbReference type="EMBL" id="JAACJM010000032">
    <property type="protein sequence ID" value="KAF5364597.1"/>
    <property type="molecule type" value="Genomic_DNA"/>
</dbReference>
<feature type="binding site" evidence="8">
    <location>
        <position position="521"/>
    </location>
    <ligand>
        <name>Zn(2+)</name>
        <dbReference type="ChEBI" id="CHEBI:29105"/>
        <label>1</label>
    </ligand>
</feature>
<evidence type="ECO:0000256" key="1">
    <source>
        <dbReference type="ARBA" id="ARBA00004123"/>
    </source>
</evidence>
<feature type="site" description="Histone H3K4me3 binding" evidence="7">
    <location>
        <position position="510"/>
    </location>
</feature>
<comment type="similarity">
    <text evidence="2 10">Belongs to the ING family.</text>
</comment>
<feature type="site" description="Histone H3K4me3 binding" evidence="7">
    <location>
        <position position="495"/>
    </location>
</feature>
<evidence type="ECO:0000256" key="8">
    <source>
        <dbReference type="PIRSR" id="PIRSR628651-51"/>
    </source>
</evidence>
<feature type="binding site" evidence="8">
    <location>
        <position position="496"/>
    </location>
    <ligand>
        <name>Zn(2+)</name>
        <dbReference type="ChEBI" id="CHEBI:29105"/>
        <label>1</label>
    </ligand>
</feature>
<comment type="caution">
    <text evidence="13">The sequence shown here is derived from an EMBL/GenBank/DDBJ whole genome shotgun (WGS) entry which is preliminary data.</text>
</comment>
<evidence type="ECO:0000256" key="9">
    <source>
        <dbReference type="PROSITE-ProRule" id="PRU00146"/>
    </source>
</evidence>
<comment type="subcellular location">
    <subcellularLocation>
        <location evidence="1 10">Nucleus</location>
    </subcellularLocation>
</comment>
<feature type="site" description="Histone H3K4me3 binding" evidence="7">
    <location>
        <position position="519"/>
    </location>
</feature>
<feature type="binding site" evidence="8">
    <location>
        <position position="515"/>
    </location>
    <ligand>
        <name>Zn(2+)</name>
        <dbReference type="ChEBI" id="CHEBI:29105"/>
        <label>2</label>
    </ligand>
</feature>
<dbReference type="InterPro" id="IPR013083">
    <property type="entry name" value="Znf_RING/FYVE/PHD"/>
</dbReference>
<evidence type="ECO:0000256" key="2">
    <source>
        <dbReference type="ARBA" id="ARBA00010210"/>
    </source>
</evidence>
<feature type="domain" description="PHD-type" evidence="12">
    <location>
        <begin position="493"/>
        <end position="543"/>
    </location>
</feature>
<feature type="compositionally biased region" description="Low complexity" evidence="11">
    <location>
        <begin position="71"/>
        <end position="96"/>
    </location>
</feature>
<dbReference type="PROSITE" id="PS50016">
    <property type="entry name" value="ZF_PHD_2"/>
    <property type="match status" value="1"/>
</dbReference>
<dbReference type="InterPro" id="IPR011011">
    <property type="entry name" value="Znf_FYVE_PHD"/>
</dbReference>
<proteinExistence type="inferred from homology"/>
<evidence type="ECO:0000256" key="6">
    <source>
        <dbReference type="ARBA" id="ARBA00023242"/>
    </source>
</evidence>
<dbReference type="InterPro" id="IPR024610">
    <property type="entry name" value="ING_N_histone-binding"/>
</dbReference>
<dbReference type="GO" id="GO:0005634">
    <property type="term" value="C:nucleus"/>
    <property type="evidence" value="ECO:0007669"/>
    <property type="project" value="UniProtKB-SubCell"/>
</dbReference>
<dbReference type="SMART" id="SM01408">
    <property type="entry name" value="ING"/>
    <property type="match status" value="1"/>
</dbReference>
<feature type="region of interest" description="Disordered" evidence="11">
    <location>
        <begin position="71"/>
        <end position="101"/>
    </location>
</feature>
<dbReference type="Gene3D" id="6.10.140.1740">
    <property type="match status" value="1"/>
</dbReference>
<feature type="binding site" evidence="8">
    <location>
        <position position="498"/>
    </location>
    <ligand>
        <name>Zn(2+)</name>
        <dbReference type="ChEBI" id="CHEBI:29105"/>
        <label>1</label>
    </ligand>
</feature>
<feature type="compositionally biased region" description="Acidic residues" evidence="11">
    <location>
        <begin position="445"/>
        <end position="490"/>
    </location>
</feature>
<evidence type="ECO:0000313" key="13">
    <source>
        <dbReference type="EMBL" id="KAF5364597.1"/>
    </source>
</evidence>
<gene>
    <name evidence="13" type="ORF">D9758_005611</name>
</gene>
<evidence type="ECO:0000256" key="3">
    <source>
        <dbReference type="ARBA" id="ARBA00022723"/>
    </source>
</evidence>
<dbReference type="AlphaFoldDB" id="A0A8H5LPA8"/>
<accession>A0A8H5LPA8</accession>
<dbReference type="OrthoDB" id="3064563at2759"/>
<keyword evidence="14" id="KW-1185">Reference proteome</keyword>
<evidence type="ECO:0000256" key="5">
    <source>
        <dbReference type="ARBA" id="ARBA00022833"/>
    </source>
</evidence>
<dbReference type="Pfam" id="PF12998">
    <property type="entry name" value="ING"/>
    <property type="match status" value="1"/>
</dbReference>
<dbReference type="GO" id="GO:0000785">
    <property type="term" value="C:chromatin"/>
    <property type="evidence" value="ECO:0007669"/>
    <property type="project" value="UniProtKB-ARBA"/>
</dbReference>
<feature type="binding site" evidence="8">
    <location>
        <position position="524"/>
    </location>
    <ligand>
        <name>Zn(2+)</name>
        <dbReference type="ChEBI" id="CHEBI:29105"/>
        <label>1</label>
    </ligand>
</feature>
<keyword evidence="3 8" id="KW-0479">Metal-binding</keyword>
<feature type="site" description="Histone H3K4me3 binding" evidence="7">
    <location>
        <position position="506"/>
    </location>
</feature>
<organism evidence="13 14">
    <name type="scientific">Tetrapyrgos nigripes</name>
    <dbReference type="NCBI Taxonomy" id="182062"/>
    <lineage>
        <taxon>Eukaryota</taxon>
        <taxon>Fungi</taxon>
        <taxon>Dikarya</taxon>
        <taxon>Basidiomycota</taxon>
        <taxon>Agaricomycotina</taxon>
        <taxon>Agaricomycetes</taxon>
        <taxon>Agaricomycetidae</taxon>
        <taxon>Agaricales</taxon>
        <taxon>Marasmiineae</taxon>
        <taxon>Marasmiaceae</taxon>
        <taxon>Tetrapyrgos</taxon>
    </lineage>
</organism>
<keyword evidence="4 9" id="KW-0863">Zinc-finger</keyword>
<reference evidence="13 14" key="1">
    <citation type="journal article" date="2020" name="ISME J.">
        <title>Uncovering the hidden diversity of litter-decomposition mechanisms in mushroom-forming fungi.</title>
        <authorList>
            <person name="Floudas D."/>
            <person name="Bentzer J."/>
            <person name="Ahren D."/>
            <person name="Johansson T."/>
            <person name="Persson P."/>
            <person name="Tunlid A."/>
        </authorList>
    </citation>
    <scope>NUCLEOTIDE SEQUENCE [LARGE SCALE GENOMIC DNA]</scope>
    <source>
        <strain evidence="13 14">CBS 291.85</strain>
    </source>
</reference>
<evidence type="ECO:0000256" key="11">
    <source>
        <dbReference type="SAM" id="MobiDB-lite"/>
    </source>
</evidence>
<dbReference type="InterPro" id="IPR028651">
    <property type="entry name" value="ING_fam"/>
</dbReference>
<evidence type="ECO:0000313" key="14">
    <source>
        <dbReference type="Proteomes" id="UP000559256"/>
    </source>
</evidence>
<evidence type="ECO:0000256" key="4">
    <source>
        <dbReference type="ARBA" id="ARBA00022771"/>
    </source>
</evidence>
<keyword evidence="5 8" id="KW-0862">Zinc</keyword>
<dbReference type="SUPFAM" id="SSF57903">
    <property type="entry name" value="FYVE/PHD zinc finger"/>
    <property type="match status" value="1"/>
</dbReference>
<dbReference type="GO" id="GO:0008270">
    <property type="term" value="F:zinc ion binding"/>
    <property type="evidence" value="ECO:0007669"/>
    <property type="project" value="UniProtKB-KW"/>
</dbReference>
<feature type="binding site" evidence="8">
    <location>
        <position position="540"/>
    </location>
    <ligand>
        <name>Zn(2+)</name>
        <dbReference type="ChEBI" id="CHEBI:29105"/>
        <label>2</label>
    </ligand>
</feature>
<evidence type="ECO:0000256" key="7">
    <source>
        <dbReference type="PIRSR" id="PIRSR628651-50"/>
    </source>
</evidence>
<dbReference type="SMART" id="SM00249">
    <property type="entry name" value="PHD"/>
    <property type="match status" value="1"/>
</dbReference>
<dbReference type="CDD" id="cd15505">
    <property type="entry name" value="PHD_ING"/>
    <property type="match status" value="1"/>
</dbReference>
<dbReference type="InterPro" id="IPR001965">
    <property type="entry name" value="Znf_PHD"/>
</dbReference>
<feature type="binding site" evidence="8">
    <location>
        <position position="537"/>
    </location>
    <ligand>
        <name>Zn(2+)</name>
        <dbReference type="ChEBI" id="CHEBI:29105"/>
        <label>2</label>
    </ligand>
</feature>
<protein>
    <recommendedName>
        <fullName evidence="10">Chromatin modification-related protein</fullName>
    </recommendedName>
</protein>